<evidence type="ECO:0000256" key="2">
    <source>
        <dbReference type="ARBA" id="ARBA00008445"/>
    </source>
</evidence>
<evidence type="ECO:0000256" key="9">
    <source>
        <dbReference type="ARBA" id="ARBA00023010"/>
    </source>
</evidence>
<name>F5Z8M7_ALTNA</name>
<comment type="similarity">
    <text evidence="2 11">Belongs to the SecG family.</text>
</comment>
<feature type="compositionally biased region" description="Basic and acidic residues" evidence="12">
    <location>
        <begin position="141"/>
        <end position="152"/>
    </location>
</feature>
<comment type="function">
    <text evidence="11">Involved in protein export. Participates in an early event of protein translocation.</text>
</comment>
<keyword evidence="10 11" id="KW-0472">Membrane</keyword>
<dbReference type="Proteomes" id="UP000000683">
    <property type="component" value="Chromosome"/>
</dbReference>
<keyword evidence="14" id="KW-1185">Reference proteome</keyword>
<dbReference type="HOGENOM" id="CLU_094156_2_0_6"/>
<evidence type="ECO:0000256" key="10">
    <source>
        <dbReference type="ARBA" id="ARBA00023136"/>
    </source>
</evidence>
<dbReference type="GO" id="GO:0065002">
    <property type="term" value="P:intracellular protein transmembrane transport"/>
    <property type="evidence" value="ECO:0007669"/>
    <property type="project" value="TreeGrafter"/>
</dbReference>
<evidence type="ECO:0000256" key="8">
    <source>
        <dbReference type="ARBA" id="ARBA00022989"/>
    </source>
</evidence>
<dbReference type="PANTHER" id="PTHR34182">
    <property type="entry name" value="PROTEIN-EXPORT MEMBRANE PROTEIN SECG"/>
    <property type="match status" value="1"/>
</dbReference>
<comment type="subcellular location">
    <subcellularLocation>
        <location evidence="1 11">Cell membrane</location>
        <topology evidence="1 11">Multi-pass membrane protein</topology>
    </subcellularLocation>
</comment>
<reference evidence="13 14" key="1">
    <citation type="journal article" date="2011" name="J. Bacteriol.">
        <title>Complete genome sequence of the polycyclic aromatic hydrocarbon-degrading bacterium Alteromonas sp. strain SN2.</title>
        <authorList>
            <person name="Jin H.M."/>
            <person name="Jeong H."/>
            <person name="Moon E.J."/>
            <person name="Math R.K."/>
            <person name="Lee K."/>
            <person name="Kim H.J."/>
            <person name="Jeon C.O."/>
            <person name="Oh T.K."/>
            <person name="Kim J.F."/>
        </authorList>
    </citation>
    <scope>NUCLEOTIDE SEQUENCE [LARGE SCALE GENOMIC DNA]</scope>
    <source>
        <strain evidence="14">JCM 17741 / KACC 18427 / KCTC 11700BP / SN2</strain>
    </source>
</reference>
<evidence type="ECO:0000256" key="7">
    <source>
        <dbReference type="ARBA" id="ARBA00022927"/>
    </source>
</evidence>
<keyword evidence="5 11" id="KW-1003">Cell membrane</keyword>
<dbReference type="RefSeq" id="WP_013784355.1">
    <property type="nucleotide sequence ID" value="NC_015554.1"/>
</dbReference>
<dbReference type="AlphaFoldDB" id="F5Z8M7"/>
<dbReference type="GO" id="GO:0005886">
    <property type="term" value="C:plasma membrane"/>
    <property type="evidence" value="ECO:0007669"/>
    <property type="project" value="UniProtKB-SubCell"/>
</dbReference>
<keyword evidence="4 11" id="KW-0813">Transport</keyword>
<dbReference type="GO" id="GO:0015450">
    <property type="term" value="F:protein-transporting ATPase activity"/>
    <property type="evidence" value="ECO:0007669"/>
    <property type="project" value="UniProtKB-UniRule"/>
</dbReference>
<dbReference type="GO" id="GO:0009306">
    <property type="term" value="P:protein secretion"/>
    <property type="evidence" value="ECO:0007669"/>
    <property type="project" value="UniProtKB-UniRule"/>
</dbReference>
<sequence length="152" mass="15844">MVYEVLLVAYLIVALLLIGFVLIQQGKGADMGASFGSGGSNTVFGSGGSGNFMTRTTAILAGLFFFISLTLGAMTANRESAEDEWDNLEVPAAVEAPVQAPADMDVPVMDTPVEDAATSNDIPMDDAPNAEAPQAEITEEDVPKSDDSDVPN</sequence>
<evidence type="ECO:0000256" key="4">
    <source>
        <dbReference type="ARBA" id="ARBA00022448"/>
    </source>
</evidence>
<evidence type="ECO:0000313" key="14">
    <source>
        <dbReference type="Proteomes" id="UP000000683"/>
    </source>
</evidence>
<keyword evidence="7 11" id="KW-0653">Protein transport</keyword>
<dbReference type="PANTHER" id="PTHR34182:SF1">
    <property type="entry name" value="PROTEIN-EXPORT MEMBRANE PROTEIN SECG"/>
    <property type="match status" value="1"/>
</dbReference>
<keyword evidence="6 11" id="KW-0812">Transmembrane</keyword>
<evidence type="ECO:0000256" key="1">
    <source>
        <dbReference type="ARBA" id="ARBA00004651"/>
    </source>
</evidence>
<dbReference type="PRINTS" id="PR01651">
    <property type="entry name" value="SECGEXPORT"/>
</dbReference>
<keyword evidence="9 11" id="KW-0811">Translocation</keyword>
<keyword evidence="8 11" id="KW-1133">Transmembrane helix</keyword>
<proteinExistence type="inferred from homology"/>
<organism evidence="13 14">
    <name type="scientific">Alteromonas naphthalenivorans</name>
    <dbReference type="NCBI Taxonomy" id="715451"/>
    <lineage>
        <taxon>Bacteria</taxon>
        <taxon>Pseudomonadati</taxon>
        <taxon>Pseudomonadota</taxon>
        <taxon>Gammaproteobacteria</taxon>
        <taxon>Alteromonadales</taxon>
        <taxon>Alteromonadaceae</taxon>
        <taxon>Alteromonas/Salinimonas group</taxon>
        <taxon>Alteromonas</taxon>
    </lineage>
</organism>
<evidence type="ECO:0000256" key="3">
    <source>
        <dbReference type="ARBA" id="ARBA00017876"/>
    </source>
</evidence>
<dbReference type="Pfam" id="PF03840">
    <property type="entry name" value="SecG"/>
    <property type="match status" value="1"/>
</dbReference>
<dbReference type="GO" id="GO:0043952">
    <property type="term" value="P:protein transport by the Sec complex"/>
    <property type="evidence" value="ECO:0007669"/>
    <property type="project" value="TreeGrafter"/>
</dbReference>
<dbReference type="eggNOG" id="COG1314">
    <property type="taxonomic scope" value="Bacteria"/>
</dbReference>
<evidence type="ECO:0000256" key="6">
    <source>
        <dbReference type="ARBA" id="ARBA00022692"/>
    </source>
</evidence>
<gene>
    <name evidence="13" type="ordered locus">ambt_09470</name>
</gene>
<evidence type="ECO:0000313" key="13">
    <source>
        <dbReference type="EMBL" id="AEF03420.1"/>
    </source>
</evidence>
<evidence type="ECO:0000256" key="12">
    <source>
        <dbReference type="SAM" id="MobiDB-lite"/>
    </source>
</evidence>
<evidence type="ECO:0000256" key="11">
    <source>
        <dbReference type="RuleBase" id="RU365087"/>
    </source>
</evidence>
<comment type="caution">
    <text evidence="11">Lacks conserved residue(s) required for the propagation of feature annotation.</text>
</comment>
<dbReference type="OrthoDB" id="9813947at2"/>
<dbReference type="InterPro" id="IPR004692">
    <property type="entry name" value="SecG"/>
</dbReference>
<feature type="transmembrane region" description="Helical" evidence="11">
    <location>
        <begin position="52"/>
        <end position="71"/>
    </location>
</feature>
<dbReference type="NCBIfam" id="TIGR00810">
    <property type="entry name" value="secG"/>
    <property type="match status" value="1"/>
</dbReference>
<dbReference type="EMBL" id="CP002339">
    <property type="protein sequence ID" value="AEF03420.1"/>
    <property type="molecule type" value="Genomic_DNA"/>
</dbReference>
<evidence type="ECO:0000256" key="5">
    <source>
        <dbReference type="ARBA" id="ARBA00022475"/>
    </source>
</evidence>
<feature type="region of interest" description="Disordered" evidence="12">
    <location>
        <begin position="97"/>
        <end position="152"/>
    </location>
</feature>
<dbReference type="KEGG" id="alt:ambt_09470"/>
<protein>
    <recommendedName>
        <fullName evidence="3 11">Protein-export membrane protein SecG</fullName>
    </recommendedName>
</protein>
<accession>F5Z8M7</accession>